<protein>
    <submittedName>
        <fullName evidence="2">Xaa-His dipeptidase</fullName>
    </submittedName>
</protein>
<dbReference type="eggNOG" id="COG2195">
    <property type="taxonomic scope" value="Bacteria"/>
</dbReference>
<dbReference type="STRING" id="749222.Nitsa_0406"/>
<dbReference type="PANTHER" id="PTHR43501">
    <property type="entry name" value="CYTOSOL NON-SPECIFIC DIPEPTIDASE"/>
    <property type="match status" value="1"/>
</dbReference>
<reference evidence="3" key="2">
    <citation type="submission" date="2011-01" db="EMBL/GenBank/DDBJ databases">
        <title>The complete genome of Nitratifractor salsuginis DSM 16511.</title>
        <authorList>
            <consortium name="US DOE Joint Genome Institute (JGI-PGF)"/>
            <person name="Lucas S."/>
            <person name="Copeland A."/>
            <person name="Lapidus A."/>
            <person name="Bruce D."/>
            <person name="Goodwin L."/>
            <person name="Pitluck S."/>
            <person name="Kyrpides N."/>
            <person name="Mavromatis K."/>
            <person name="Ivanova N."/>
            <person name="Mikhailova N."/>
            <person name="Zeytun A."/>
            <person name="Detter J.C."/>
            <person name="Tapia R."/>
            <person name="Han C."/>
            <person name="Land M."/>
            <person name="Hauser L."/>
            <person name="Markowitz V."/>
            <person name="Cheng J.-F."/>
            <person name="Hugenholtz P."/>
            <person name="Woyke T."/>
            <person name="Wu D."/>
            <person name="Tindall B."/>
            <person name="Schuetze A."/>
            <person name="Brambilla E."/>
            <person name="Klenk H.-P."/>
            <person name="Eisen J.A."/>
        </authorList>
    </citation>
    <scope>NUCLEOTIDE SEQUENCE [LARGE SCALE GENOMIC DNA]</scope>
    <source>
        <strain evidence="3">DSM 16511 / JCM 12458 / E9I37-1</strain>
    </source>
</reference>
<accession>E6X087</accession>
<dbReference type="GO" id="GO:0006508">
    <property type="term" value="P:proteolysis"/>
    <property type="evidence" value="ECO:0007669"/>
    <property type="project" value="InterPro"/>
</dbReference>
<dbReference type="InterPro" id="IPR001160">
    <property type="entry name" value="Peptidase_M20C"/>
</dbReference>
<name>E6X087_NITSE</name>
<dbReference type="AlphaFoldDB" id="E6X087"/>
<gene>
    <name evidence="2" type="ordered locus">Nitsa_0406</name>
</gene>
<dbReference type="GO" id="GO:0070573">
    <property type="term" value="F:metallodipeptidase activity"/>
    <property type="evidence" value="ECO:0007669"/>
    <property type="project" value="TreeGrafter"/>
</dbReference>
<keyword evidence="3" id="KW-1185">Reference proteome</keyword>
<evidence type="ECO:0000256" key="1">
    <source>
        <dbReference type="ARBA" id="ARBA00022801"/>
    </source>
</evidence>
<dbReference type="OrthoDB" id="9773892at2"/>
<keyword evidence="1" id="KW-0378">Hydrolase</keyword>
<dbReference type="Pfam" id="PF01546">
    <property type="entry name" value="Peptidase_M20"/>
    <property type="match status" value="1"/>
</dbReference>
<dbReference type="PANTHER" id="PTHR43501:SF1">
    <property type="entry name" value="CYTOSOL NON-SPECIFIC DIPEPTIDASE"/>
    <property type="match status" value="1"/>
</dbReference>
<evidence type="ECO:0000313" key="3">
    <source>
        <dbReference type="Proteomes" id="UP000008633"/>
    </source>
</evidence>
<dbReference type="PRINTS" id="PR00934">
    <property type="entry name" value="XHISDIPTASE"/>
</dbReference>
<dbReference type="GO" id="GO:0005829">
    <property type="term" value="C:cytosol"/>
    <property type="evidence" value="ECO:0007669"/>
    <property type="project" value="TreeGrafter"/>
</dbReference>
<dbReference type="FunFam" id="3.40.630.10:FF:000018">
    <property type="entry name" value="Aminoacyl-histidine dipeptidase PepD"/>
    <property type="match status" value="1"/>
</dbReference>
<organism evidence="2 3">
    <name type="scientific">Nitratifractor salsuginis (strain DSM 16511 / JCM 12458 / E9I37-1)</name>
    <dbReference type="NCBI Taxonomy" id="749222"/>
    <lineage>
        <taxon>Bacteria</taxon>
        <taxon>Pseudomonadati</taxon>
        <taxon>Campylobacterota</taxon>
        <taxon>Epsilonproteobacteria</taxon>
        <taxon>Campylobacterales</taxon>
        <taxon>Sulfurovaceae</taxon>
        <taxon>Nitratifractor</taxon>
    </lineage>
</organism>
<dbReference type="HOGENOM" id="CLU_028526_1_0_7"/>
<evidence type="ECO:0000313" key="2">
    <source>
        <dbReference type="EMBL" id="ADV45676.1"/>
    </source>
</evidence>
<dbReference type="EMBL" id="CP002452">
    <property type="protein sequence ID" value="ADV45676.1"/>
    <property type="molecule type" value="Genomic_DNA"/>
</dbReference>
<proteinExistence type="predicted"/>
<dbReference type="KEGG" id="nsa:Nitsa_0406"/>
<dbReference type="InterPro" id="IPR002933">
    <property type="entry name" value="Peptidase_M20"/>
</dbReference>
<dbReference type="Proteomes" id="UP000008633">
    <property type="component" value="Chromosome"/>
</dbReference>
<dbReference type="SUPFAM" id="SSF53187">
    <property type="entry name" value="Zn-dependent exopeptidases"/>
    <property type="match status" value="1"/>
</dbReference>
<dbReference type="Gene3D" id="3.40.630.10">
    <property type="entry name" value="Zn peptidases"/>
    <property type="match status" value="2"/>
</dbReference>
<sequence length="429" mass="47446">MTNLERILTYFKTIASIPHCSREAGELREYLARFGQEVGYEVLEDSAGNLLMRRGKPKLCLQGHYDMVCVGNAPEIELIERERWLEARDSSLGADNGMAIAMMMALMEEGAELEFLLTADEEVGLVGAKALAFELQSPYLLNLDTEEAGEVYIGCAGGVDIVGRRSCERLPDHRPAWRVRLCGLPGGHSGVDIDKGIPNAIKELAQALAEDEELGLVSFVGGERRNSIPVHAEAVVRSAKRPEPGDAFDFTVEEAEDAQEGVFADSDRLLRLLATAPHGVVSRNEELQIPQQSLNLAQVDFSLSGCRIDYSLRAMSDGDLQSLADRTETLLHRYGFEVSREEAYPAWKPEVNEFTLKVAEFLKEEFGHSEMKAIHAGLECGILSQKYPQIKMASIGPTIENPHSVRERVDLESVERTFGALKKIIGEIE</sequence>
<reference evidence="2 3" key="1">
    <citation type="journal article" date="2011" name="Stand. Genomic Sci.">
        <title>Complete genome sequence of Nitratifractor salsuginis type strain (E9I37-1).</title>
        <authorList>
            <person name="Anderson I."/>
            <person name="Sikorski J."/>
            <person name="Zeytun A."/>
            <person name="Nolan M."/>
            <person name="Lapidus A."/>
            <person name="Lucas S."/>
            <person name="Hammon N."/>
            <person name="Deshpande S."/>
            <person name="Cheng J.F."/>
            <person name="Tapia R."/>
            <person name="Han C."/>
            <person name="Goodwin L."/>
            <person name="Pitluck S."/>
            <person name="Liolios K."/>
            <person name="Pagani I."/>
            <person name="Ivanova N."/>
            <person name="Huntemann M."/>
            <person name="Mavromatis K."/>
            <person name="Ovchinikova G."/>
            <person name="Pati A."/>
            <person name="Chen A."/>
            <person name="Palaniappan K."/>
            <person name="Land M."/>
            <person name="Hauser L."/>
            <person name="Brambilla E.M."/>
            <person name="Ngatchou-Djao O.D."/>
            <person name="Rohde M."/>
            <person name="Tindall B.J."/>
            <person name="Goker M."/>
            <person name="Detter J.C."/>
            <person name="Woyke T."/>
            <person name="Bristow J."/>
            <person name="Eisen J.A."/>
            <person name="Markowitz V."/>
            <person name="Hugenholtz P."/>
            <person name="Klenk H.P."/>
            <person name="Kyrpides N.C."/>
        </authorList>
    </citation>
    <scope>NUCLEOTIDE SEQUENCE [LARGE SCALE GENOMIC DNA]</scope>
    <source>
        <strain evidence="3">DSM 16511 / JCM 12458 / E9I37-1</strain>
    </source>
</reference>
<dbReference type="RefSeq" id="WP_013553372.1">
    <property type="nucleotide sequence ID" value="NC_014935.1"/>
</dbReference>